<evidence type="ECO:0000313" key="1">
    <source>
        <dbReference type="EMBL" id="MCW3808004.1"/>
    </source>
</evidence>
<comment type="caution">
    <text evidence="1">The sequence shown here is derived from an EMBL/GenBank/DDBJ whole genome shotgun (WGS) entry which is preliminary data.</text>
</comment>
<organism evidence="1 2">
    <name type="scientific">Plebeiibacterium marinum</name>
    <dbReference type="NCBI Taxonomy" id="2992111"/>
    <lineage>
        <taxon>Bacteria</taxon>
        <taxon>Pseudomonadati</taxon>
        <taxon>Bacteroidota</taxon>
        <taxon>Bacteroidia</taxon>
        <taxon>Marinilabiliales</taxon>
        <taxon>Marinilabiliaceae</taxon>
        <taxon>Plebeiibacterium</taxon>
    </lineage>
</organism>
<dbReference type="EMBL" id="JAPDPI010000078">
    <property type="protein sequence ID" value="MCW3808004.1"/>
    <property type="molecule type" value="Genomic_DNA"/>
</dbReference>
<proteinExistence type="predicted"/>
<keyword evidence="2" id="KW-1185">Reference proteome</keyword>
<gene>
    <name evidence="1" type="ORF">OM074_20440</name>
</gene>
<evidence type="ECO:0000313" key="2">
    <source>
        <dbReference type="Proteomes" id="UP001207408"/>
    </source>
</evidence>
<dbReference type="AlphaFoldDB" id="A0AAE3MI83"/>
<sequence length="232" mass="27411">MKSITLIVASILITSLNIYSQSLNLESDSILTSVFSLDEIKGIQSFVTYVDDFVVKKTKEDNVEKAYHDFFDWYYEYQMKNKVTKSPIKTKYRYAFLESLDKDVFDAFWLRDSTVLTVRYKGKEYKNLSDINNIDINFKGKYMEYMKEVGEVDRDSYFIDVHTKISAMGGIPGGGGLWMPEGFHHKRDFNLVKNRIWAACYILCIHDHVDIRMKKYLKEQRRRESKDYEVLK</sequence>
<reference evidence="1" key="1">
    <citation type="submission" date="2022-10" db="EMBL/GenBank/DDBJ databases">
        <authorList>
            <person name="Yu W.X."/>
        </authorList>
    </citation>
    <scope>NUCLEOTIDE SEQUENCE</scope>
    <source>
        <strain evidence="1">D04</strain>
    </source>
</reference>
<protein>
    <submittedName>
        <fullName evidence="1">Uncharacterized protein</fullName>
    </submittedName>
</protein>
<accession>A0AAE3MI83</accession>
<dbReference type="RefSeq" id="WP_301202533.1">
    <property type="nucleotide sequence ID" value="NZ_JAPDPI010000078.1"/>
</dbReference>
<dbReference type="Proteomes" id="UP001207408">
    <property type="component" value="Unassembled WGS sequence"/>
</dbReference>
<name>A0AAE3MI83_9BACT</name>